<name>A0A1H2V6G9_9RHOB</name>
<feature type="signal peptide" evidence="1">
    <location>
        <begin position="1"/>
        <end position="26"/>
    </location>
</feature>
<dbReference type="Gene3D" id="3.30.310.70">
    <property type="entry name" value="TT1751-like domain"/>
    <property type="match status" value="1"/>
</dbReference>
<evidence type="ECO:0000259" key="2">
    <source>
        <dbReference type="Pfam" id="PF03625"/>
    </source>
</evidence>
<dbReference type="InterPro" id="IPR005180">
    <property type="entry name" value="DUF302"/>
</dbReference>
<organism evidence="3 4">
    <name type="scientific">Ruegeria halocynthiae</name>
    <dbReference type="NCBI Taxonomy" id="985054"/>
    <lineage>
        <taxon>Bacteria</taxon>
        <taxon>Pseudomonadati</taxon>
        <taxon>Pseudomonadota</taxon>
        <taxon>Alphaproteobacteria</taxon>
        <taxon>Rhodobacterales</taxon>
        <taxon>Roseobacteraceae</taxon>
        <taxon>Ruegeria</taxon>
    </lineage>
</organism>
<dbReference type="STRING" id="985054.SAMN05444358_1011379"/>
<dbReference type="Pfam" id="PF03625">
    <property type="entry name" value="DUF302"/>
    <property type="match status" value="1"/>
</dbReference>
<dbReference type="InterPro" id="IPR035923">
    <property type="entry name" value="TT1751-like_sf"/>
</dbReference>
<accession>A0A1H2V6G9</accession>
<keyword evidence="4" id="KW-1185">Reference proteome</keyword>
<keyword evidence="1" id="KW-0732">Signal</keyword>
<evidence type="ECO:0000313" key="4">
    <source>
        <dbReference type="Proteomes" id="UP000183400"/>
    </source>
</evidence>
<evidence type="ECO:0000256" key="1">
    <source>
        <dbReference type="SAM" id="SignalP"/>
    </source>
</evidence>
<reference evidence="4" key="1">
    <citation type="submission" date="2016-10" db="EMBL/GenBank/DDBJ databases">
        <authorList>
            <person name="Varghese N."/>
            <person name="Submissions S."/>
        </authorList>
    </citation>
    <scope>NUCLEOTIDE SEQUENCE [LARGE SCALE GENOMIC DNA]</scope>
    <source>
        <strain evidence="4">DSM 27839</strain>
    </source>
</reference>
<protein>
    <submittedName>
        <fullName evidence="3">Uncharacterized conserved protein, DUF302 family</fullName>
    </submittedName>
</protein>
<dbReference type="PANTHER" id="PTHR38342">
    <property type="entry name" value="SLR5037 PROTEIN"/>
    <property type="match status" value="1"/>
</dbReference>
<dbReference type="AlphaFoldDB" id="A0A1H2V6G9"/>
<dbReference type="Proteomes" id="UP000183400">
    <property type="component" value="Unassembled WGS sequence"/>
</dbReference>
<dbReference type="CDD" id="cd14797">
    <property type="entry name" value="DUF302"/>
    <property type="match status" value="1"/>
</dbReference>
<feature type="chain" id="PRO_5010274391" evidence="1">
    <location>
        <begin position="27"/>
        <end position="154"/>
    </location>
</feature>
<evidence type="ECO:0000313" key="3">
    <source>
        <dbReference type="EMBL" id="SDW63885.1"/>
    </source>
</evidence>
<sequence length="154" mass="16356">MKRNSDMRHLLLATIFTIGGALSAMADDIIKVETNKSVSEALDALEAAVGNAGATVFARIDHAAGAEKVGTPIPPNQVLIFGNPKLGTPAMQIDPRAGLFLPLKVQAYEDANGQVWLAYEDPKETMDELDEVENSPVIEKMRGALAKLTAAAAQ</sequence>
<gene>
    <name evidence="3" type="ORF">SAMN05444358_1011379</name>
</gene>
<dbReference type="SUPFAM" id="SSF103247">
    <property type="entry name" value="TT1751-like"/>
    <property type="match status" value="1"/>
</dbReference>
<proteinExistence type="predicted"/>
<dbReference type="PANTHER" id="PTHR38342:SF2">
    <property type="entry name" value="INNER MEMBRANE OR EXPORTED"/>
    <property type="match status" value="1"/>
</dbReference>
<feature type="domain" description="DUF302" evidence="2">
    <location>
        <begin position="60"/>
        <end position="122"/>
    </location>
</feature>
<dbReference type="EMBL" id="FNNP01000001">
    <property type="protein sequence ID" value="SDW63885.1"/>
    <property type="molecule type" value="Genomic_DNA"/>
</dbReference>